<evidence type="ECO:0000256" key="2">
    <source>
        <dbReference type="PIRSR" id="PIRSR607822-1"/>
    </source>
</evidence>
<dbReference type="EMBL" id="OX465081">
    <property type="protein sequence ID" value="CAI9283624.1"/>
    <property type="molecule type" value="Genomic_DNA"/>
</dbReference>
<dbReference type="GO" id="GO:0031179">
    <property type="term" value="P:peptide modification"/>
    <property type="evidence" value="ECO:0007669"/>
    <property type="project" value="InterPro"/>
</dbReference>
<dbReference type="SMART" id="SM01260">
    <property type="entry name" value="LANC_like"/>
    <property type="match status" value="1"/>
</dbReference>
<evidence type="ECO:0000313" key="5">
    <source>
        <dbReference type="Proteomes" id="UP001177003"/>
    </source>
</evidence>
<feature type="binding site" evidence="2">
    <location>
        <position position="251"/>
    </location>
    <ligand>
        <name>Zn(2+)</name>
        <dbReference type="ChEBI" id="CHEBI:29105"/>
    </ligand>
</feature>
<dbReference type="InterPro" id="IPR012341">
    <property type="entry name" value="6hp_glycosidase-like_sf"/>
</dbReference>
<dbReference type="InterPro" id="IPR020464">
    <property type="entry name" value="LanC-like_prot_euk"/>
</dbReference>
<sequence>MPDRFYPNEMPEFIKEEEPPPPETTTNPLTKTLSLPYNLFSDQLKRAAFDLKRTIVSETWGNTGKRLTDYTLYTACDSASFGFSRSPVTFICGQVGVSALGVVVAKQSNDDQLFNHYLTRFKKIKLPKDLPNELFFGRTGYLWACLFINKNLGENIISYTHMREIKDEIIKAGRNMSTSECPLMYEWYGKRYWGAAHGLAGIMNVLMDMELTEDELKDVKSTLIYMINNRFPNGNYRSSEGSNSDHFIDWCLGATGMALTLTKAATVFGSDEFLKAATDAGEVVWKRGLLKKVGICHGISGNAYVFLSLYRLTGDIKFLYRAKAFATFLYHKSQTLITQGSMHGGDRPFSLF</sequence>
<dbReference type="Proteomes" id="UP001177003">
    <property type="component" value="Chromosome 5"/>
</dbReference>
<dbReference type="GO" id="GO:0005886">
    <property type="term" value="C:plasma membrane"/>
    <property type="evidence" value="ECO:0007669"/>
    <property type="project" value="TreeGrafter"/>
</dbReference>
<evidence type="ECO:0000313" key="4">
    <source>
        <dbReference type="EMBL" id="CAI9283624.1"/>
    </source>
</evidence>
<keyword evidence="2" id="KW-0479">Metal-binding</keyword>
<feature type="region of interest" description="Disordered" evidence="3">
    <location>
        <begin position="1"/>
        <end position="28"/>
    </location>
</feature>
<dbReference type="PANTHER" id="PTHR12736">
    <property type="entry name" value="LANC-LIKE PROTEIN"/>
    <property type="match status" value="1"/>
</dbReference>
<dbReference type="SUPFAM" id="SSF158745">
    <property type="entry name" value="LanC-like"/>
    <property type="match status" value="1"/>
</dbReference>
<comment type="similarity">
    <text evidence="1">Belongs to the LanC-like protein family.</text>
</comment>
<reference evidence="4" key="1">
    <citation type="submission" date="2023-04" db="EMBL/GenBank/DDBJ databases">
        <authorList>
            <person name="Vijverberg K."/>
            <person name="Xiong W."/>
            <person name="Schranz E."/>
        </authorList>
    </citation>
    <scope>NUCLEOTIDE SEQUENCE</scope>
</reference>
<dbReference type="Gene3D" id="1.50.10.10">
    <property type="match status" value="1"/>
</dbReference>
<organism evidence="4 5">
    <name type="scientific">Lactuca saligna</name>
    <name type="common">Willowleaf lettuce</name>
    <dbReference type="NCBI Taxonomy" id="75948"/>
    <lineage>
        <taxon>Eukaryota</taxon>
        <taxon>Viridiplantae</taxon>
        <taxon>Streptophyta</taxon>
        <taxon>Embryophyta</taxon>
        <taxon>Tracheophyta</taxon>
        <taxon>Spermatophyta</taxon>
        <taxon>Magnoliopsida</taxon>
        <taxon>eudicotyledons</taxon>
        <taxon>Gunneridae</taxon>
        <taxon>Pentapetalae</taxon>
        <taxon>asterids</taxon>
        <taxon>campanulids</taxon>
        <taxon>Asterales</taxon>
        <taxon>Asteraceae</taxon>
        <taxon>Cichorioideae</taxon>
        <taxon>Cichorieae</taxon>
        <taxon>Lactucinae</taxon>
        <taxon>Lactuca</taxon>
    </lineage>
</organism>
<name>A0AA35Z0X0_LACSI</name>
<dbReference type="PANTHER" id="PTHR12736:SF7">
    <property type="entry name" value="LANC-LIKE PROTEIN 3"/>
    <property type="match status" value="1"/>
</dbReference>
<feature type="binding site" evidence="2">
    <location>
        <position position="296"/>
    </location>
    <ligand>
        <name>Zn(2+)</name>
        <dbReference type="ChEBI" id="CHEBI:29105"/>
    </ligand>
</feature>
<dbReference type="PRINTS" id="PR01950">
    <property type="entry name" value="LANCSUPER"/>
</dbReference>
<keyword evidence="2" id="KW-0862">Zinc</keyword>
<gene>
    <name evidence="4" type="ORF">LSALG_LOCUS23208</name>
</gene>
<dbReference type="AlphaFoldDB" id="A0AA35Z0X0"/>
<dbReference type="GO" id="GO:0046872">
    <property type="term" value="F:metal ion binding"/>
    <property type="evidence" value="ECO:0007669"/>
    <property type="project" value="UniProtKB-KW"/>
</dbReference>
<accession>A0AA35Z0X0</accession>
<dbReference type="GO" id="GO:0005975">
    <property type="term" value="P:carbohydrate metabolic process"/>
    <property type="evidence" value="ECO:0007669"/>
    <property type="project" value="InterPro"/>
</dbReference>
<feature type="binding site" evidence="2">
    <location>
        <position position="297"/>
    </location>
    <ligand>
        <name>Zn(2+)</name>
        <dbReference type="ChEBI" id="CHEBI:29105"/>
    </ligand>
</feature>
<evidence type="ECO:0000256" key="3">
    <source>
        <dbReference type="SAM" id="MobiDB-lite"/>
    </source>
</evidence>
<protein>
    <submittedName>
        <fullName evidence="4">Uncharacterized protein</fullName>
    </submittedName>
</protein>
<dbReference type="InterPro" id="IPR007822">
    <property type="entry name" value="LANC-like"/>
</dbReference>
<proteinExistence type="inferred from homology"/>
<keyword evidence="5" id="KW-1185">Reference proteome</keyword>
<evidence type="ECO:0000256" key="1">
    <source>
        <dbReference type="ARBA" id="ARBA00007179"/>
    </source>
</evidence>
<dbReference type="PRINTS" id="PR01951">
    <property type="entry name" value="LANCEUKARYTE"/>
</dbReference>
<dbReference type="Pfam" id="PF05147">
    <property type="entry name" value="LANC_like"/>
    <property type="match status" value="1"/>
</dbReference>
<dbReference type="CDD" id="cd04794">
    <property type="entry name" value="euk_LANCL"/>
    <property type="match status" value="1"/>
</dbReference>